<dbReference type="PANTHER" id="PTHR12914:SF2">
    <property type="entry name" value="DNA REPLICATION COMPLEX GINS PROTEIN PSF1"/>
    <property type="match status" value="1"/>
</dbReference>
<feature type="domain" description="GINS subunit" evidence="6">
    <location>
        <begin position="86"/>
        <end position="152"/>
    </location>
</feature>
<name>A0A7S3QNU0_DUNTE</name>
<comment type="similarity">
    <text evidence="2">Belongs to the GINS1/PSF1 family.</text>
</comment>
<dbReference type="EMBL" id="HBIP01006981">
    <property type="protein sequence ID" value="CAE0488586.1"/>
    <property type="molecule type" value="Transcribed_RNA"/>
</dbReference>
<dbReference type="GO" id="GO:1902983">
    <property type="term" value="P:DNA strand elongation involved in mitotic DNA replication"/>
    <property type="evidence" value="ECO:0007669"/>
    <property type="project" value="TreeGrafter"/>
</dbReference>
<organism evidence="7">
    <name type="scientific">Dunaliella tertiolecta</name>
    <name type="common">Green alga</name>
    <dbReference type="NCBI Taxonomy" id="3047"/>
    <lineage>
        <taxon>Eukaryota</taxon>
        <taxon>Viridiplantae</taxon>
        <taxon>Chlorophyta</taxon>
        <taxon>core chlorophytes</taxon>
        <taxon>Chlorophyceae</taxon>
        <taxon>CS clade</taxon>
        <taxon>Chlamydomonadales</taxon>
        <taxon>Dunaliellaceae</taxon>
        <taxon>Dunaliella</taxon>
    </lineage>
</organism>
<evidence type="ECO:0000313" key="7">
    <source>
        <dbReference type="EMBL" id="CAE0488586.1"/>
    </source>
</evidence>
<protein>
    <recommendedName>
        <fullName evidence="6">GINS subunit domain-containing protein</fullName>
    </recommendedName>
</protein>
<dbReference type="InterPro" id="IPR005339">
    <property type="entry name" value="GINS_Psf1"/>
</dbReference>
<evidence type="ECO:0000256" key="5">
    <source>
        <dbReference type="SAM" id="MobiDB-lite"/>
    </source>
</evidence>
<dbReference type="Pfam" id="PF05916">
    <property type="entry name" value="Sld5"/>
    <property type="match status" value="1"/>
</dbReference>
<evidence type="ECO:0000256" key="2">
    <source>
        <dbReference type="ARBA" id="ARBA00006677"/>
    </source>
</evidence>
<evidence type="ECO:0000259" key="6">
    <source>
        <dbReference type="Pfam" id="PF05916"/>
    </source>
</evidence>
<dbReference type="InterPro" id="IPR036224">
    <property type="entry name" value="GINS_bundle-like_dom_sf"/>
</dbReference>
<reference evidence="7" key="1">
    <citation type="submission" date="2021-01" db="EMBL/GenBank/DDBJ databases">
        <authorList>
            <person name="Corre E."/>
            <person name="Pelletier E."/>
            <person name="Niang G."/>
            <person name="Scheremetjew M."/>
            <person name="Finn R."/>
            <person name="Kale V."/>
            <person name="Holt S."/>
            <person name="Cochrane G."/>
            <person name="Meng A."/>
            <person name="Brown T."/>
            <person name="Cohen L."/>
        </authorList>
    </citation>
    <scope>NUCLEOTIDE SEQUENCE</scope>
    <source>
        <strain evidence="7">CCMP1320</strain>
    </source>
</reference>
<evidence type="ECO:0000256" key="1">
    <source>
        <dbReference type="ARBA" id="ARBA00004123"/>
    </source>
</evidence>
<keyword evidence="3" id="KW-0235">DNA replication</keyword>
<comment type="subcellular location">
    <subcellularLocation>
        <location evidence="1">Nucleus</location>
    </subcellularLocation>
</comment>
<gene>
    <name evidence="7" type="ORF">DTER00134_LOCUS3650</name>
</gene>
<keyword evidence="4" id="KW-0539">Nucleus</keyword>
<dbReference type="SUPFAM" id="SSF158573">
    <property type="entry name" value="GINS helical bundle-like"/>
    <property type="match status" value="1"/>
</dbReference>
<evidence type="ECO:0000256" key="3">
    <source>
        <dbReference type="ARBA" id="ARBA00022705"/>
    </source>
</evidence>
<proteinExistence type="inferred from homology"/>
<dbReference type="PANTHER" id="PTHR12914">
    <property type="entry name" value="PARTNER OF SLD5"/>
    <property type="match status" value="1"/>
</dbReference>
<sequence>MHLRCILVCKPGSFASALKPQLSLSVLTQEELVRLVFSEIDEHYVQAQRVLSAVNSNQQSQQEGEEEDTGEQAEGGGLQDKPADAVAMVIHYESIARNKRLLLSYIAQRVERLKNVRWQHRELPESVAEACSPQELEFYRKYDQLLTKHMSKHEGIGHDLTLDILPPDDNFVAVRVVRDAGMQLFSSGPLGLHEGACLRLPADEAQPFLISGVLKLDNRKEFI</sequence>
<dbReference type="Gene3D" id="1.20.58.1030">
    <property type="match status" value="1"/>
</dbReference>
<evidence type="ECO:0000256" key="4">
    <source>
        <dbReference type="ARBA" id="ARBA00023242"/>
    </source>
</evidence>
<dbReference type="CDD" id="cd11710">
    <property type="entry name" value="GINS_A_psf1"/>
    <property type="match status" value="1"/>
</dbReference>
<accession>A0A7S3QNU0</accession>
<feature type="region of interest" description="Disordered" evidence="5">
    <location>
        <begin position="55"/>
        <end position="79"/>
    </location>
</feature>
<dbReference type="AlphaFoldDB" id="A0A7S3QNU0"/>
<dbReference type="GO" id="GO:0000811">
    <property type="term" value="C:GINS complex"/>
    <property type="evidence" value="ECO:0007669"/>
    <property type="project" value="InterPro"/>
</dbReference>
<dbReference type="InterPro" id="IPR021151">
    <property type="entry name" value="GINS_A"/>
</dbReference>